<reference evidence="2" key="2">
    <citation type="journal article" date="2023" name="IMA Fungus">
        <title>Comparative genomic study of the Penicillium genus elucidates a diverse pangenome and 15 lateral gene transfer events.</title>
        <authorList>
            <person name="Petersen C."/>
            <person name="Sorensen T."/>
            <person name="Nielsen M.R."/>
            <person name="Sondergaard T.E."/>
            <person name="Sorensen J.L."/>
            <person name="Fitzpatrick D.A."/>
            <person name="Frisvad J.C."/>
            <person name="Nielsen K.L."/>
        </authorList>
    </citation>
    <scope>NUCLEOTIDE SEQUENCE</scope>
    <source>
        <strain evidence="2">IBT 30761</strain>
    </source>
</reference>
<dbReference type="EMBL" id="JAPQKI010000009">
    <property type="protein sequence ID" value="KAJ5089525.1"/>
    <property type="molecule type" value="Genomic_DNA"/>
</dbReference>
<dbReference type="GeneID" id="81359680"/>
<evidence type="ECO:0000256" key="1">
    <source>
        <dbReference type="SAM" id="SignalP"/>
    </source>
</evidence>
<feature type="signal peptide" evidence="1">
    <location>
        <begin position="1"/>
        <end position="23"/>
    </location>
</feature>
<reference evidence="2" key="1">
    <citation type="submission" date="2022-11" db="EMBL/GenBank/DDBJ databases">
        <authorList>
            <person name="Petersen C."/>
        </authorList>
    </citation>
    <scope>NUCLEOTIDE SEQUENCE</scope>
    <source>
        <strain evidence="2">IBT 30761</strain>
    </source>
</reference>
<keyword evidence="1" id="KW-0732">Signal</keyword>
<evidence type="ECO:0000313" key="3">
    <source>
        <dbReference type="Proteomes" id="UP001149074"/>
    </source>
</evidence>
<dbReference type="RefSeq" id="XP_056471507.1">
    <property type="nucleotide sequence ID" value="XM_056620701.1"/>
</dbReference>
<accession>A0A9W9EXA4</accession>
<evidence type="ECO:0000313" key="2">
    <source>
        <dbReference type="EMBL" id="KAJ5089525.1"/>
    </source>
</evidence>
<evidence type="ECO:0008006" key="4">
    <source>
        <dbReference type="Google" id="ProtNLM"/>
    </source>
</evidence>
<keyword evidence="3" id="KW-1185">Reference proteome</keyword>
<dbReference type="AlphaFoldDB" id="A0A9W9EXA4"/>
<dbReference type="OrthoDB" id="5410926at2759"/>
<comment type="caution">
    <text evidence="2">The sequence shown here is derived from an EMBL/GenBank/DDBJ whole genome shotgun (WGS) entry which is preliminary data.</text>
</comment>
<dbReference type="Proteomes" id="UP001149074">
    <property type="component" value="Unassembled WGS sequence"/>
</dbReference>
<name>A0A9W9EXA4_9EURO</name>
<dbReference type="PANTHER" id="PTHR39599">
    <property type="entry name" value="GPI-ANCHORED PROTEIN (EUROFUNG)-RELATED-RELATED"/>
    <property type="match status" value="1"/>
</dbReference>
<feature type="chain" id="PRO_5040749454" description="GPI anchored protein" evidence="1">
    <location>
        <begin position="24"/>
        <end position="259"/>
    </location>
</feature>
<gene>
    <name evidence="2" type="ORF">N7532_008209</name>
</gene>
<organism evidence="2 3">
    <name type="scientific">Penicillium argentinense</name>
    <dbReference type="NCBI Taxonomy" id="1131581"/>
    <lineage>
        <taxon>Eukaryota</taxon>
        <taxon>Fungi</taxon>
        <taxon>Dikarya</taxon>
        <taxon>Ascomycota</taxon>
        <taxon>Pezizomycotina</taxon>
        <taxon>Eurotiomycetes</taxon>
        <taxon>Eurotiomycetidae</taxon>
        <taxon>Eurotiales</taxon>
        <taxon>Aspergillaceae</taxon>
        <taxon>Penicillium</taxon>
    </lineage>
</organism>
<protein>
    <recommendedName>
        <fullName evidence="4">GPI anchored protein</fullName>
    </recommendedName>
</protein>
<dbReference type="PANTHER" id="PTHR39599:SF1">
    <property type="entry name" value="GPI-ANCHORED PROTEIN (EUROFUNG)"/>
    <property type="match status" value="1"/>
</dbReference>
<sequence>MRASWWVGIWATFLPTTVLSIEAEPFSLPEQGKPSRRALEVLRLLRRDDDNCPSGYNACSDLGNSDACCKSGTRCTTDAADNIACCRTGASCTGSLTGPSTGSSETGSSFMFPQGTSATTTAEGTAASVTGSTVDGAYPFIYVPTTFANHESCSSYYLLCQSEYTQCTGNLMGRYGVTVGGAGGAGVTVEAITGSAQATSICSSLSAKACHGLQLHNCATAATGTSTQDASGNAAIPARTSSLHDLAFGLIVGVAGMFV</sequence>
<proteinExistence type="predicted"/>